<dbReference type="Proteomes" id="UP000006753">
    <property type="component" value="Unassembled WGS sequence"/>
</dbReference>
<comment type="function">
    <text evidence="3">Essential component of the cytosolic iron-sulfur (Fe/S) protein assembly machinery. Required for the maturation of extramitochondrial Fe/S proteins.</text>
</comment>
<dbReference type="HOGENOM" id="CLU_000288_57_8_1"/>
<dbReference type="InterPro" id="IPR036322">
    <property type="entry name" value="WD40_repeat_dom_sf"/>
</dbReference>
<dbReference type="KEGG" id="mbe:MBM_07873"/>
<dbReference type="InParanoid" id="K1WMY0"/>
<dbReference type="InterPro" id="IPR028608">
    <property type="entry name" value="CIAO1/Cia1"/>
</dbReference>
<dbReference type="HAMAP" id="MF_03037">
    <property type="entry name" value="ciao1"/>
    <property type="match status" value="1"/>
</dbReference>
<evidence type="ECO:0000256" key="2">
    <source>
        <dbReference type="ARBA" id="ARBA00022737"/>
    </source>
</evidence>
<keyword evidence="1 4" id="KW-0853">WD repeat</keyword>
<dbReference type="OMA" id="IREIRWS"/>
<dbReference type="GO" id="GO:0097361">
    <property type="term" value="C:cytosolic [4Fe-4S] assembly targeting complex"/>
    <property type="evidence" value="ECO:0007669"/>
    <property type="project" value="InterPro"/>
</dbReference>
<evidence type="ECO:0000313" key="6">
    <source>
        <dbReference type="Proteomes" id="UP000006753"/>
    </source>
</evidence>
<evidence type="ECO:0000256" key="3">
    <source>
        <dbReference type="HAMAP-Rule" id="MF_03037"/>
    </source>
</evidence>
<dbReference type="InterPro" id="IPR001680">
    <property type="entry name" value="WD40_rpt"/>
</dbReference>
<dbReference type="SMART" id="SM00320">
    <property type="entry name" value="WD40"/>
    <property type="match status" value="7"/>
</dbReference>
<dbReference type="eggNOG" id="KOG0645">
    <property type="taxonomic scope" value="Eukaryota"/>
</dbReference>
<reference evidence="5 6" key="1">
    <citation type="journal article" date="2012" name="BMC Genomics">
        <title>Sequencing the genome of Marssonina brunnea reveals fungus-poplar co-evolution.</title>
        <authorList>
            <person name="Zhu S."/>
            <person name="Cao Y.-Z."/>
            <person name="Jiang C."/>
            <person name="Tan B.-Y."/>
            <person name="Wang Z."/>
            <person name="Feng S."/>
            <person name="Zhang L."/>
            <person name="Su X.-H."/>
            <person name="Brejova B."/>
            <person name="Vinar T."/>
            <person name="Xu M."/>
            <person name="Wang M.-X."/>
            <person name="Zhang S.-G."/>
            <person name="Huang M.-R."/>
            <person name="Wu R."/>
            <person name="Zhou Y."/>
        </authorList>
    </citation>
    <scope>NUCLEOTIDE SEQUENCE [LARGE SCALE GENOMIC DNA]</scope>
    <source>
        <strain evidence="5 6">MB_m1</strain>
    </source>
</reference>
<evidence type="ECO:0000256" key="4">
    <source>
        <dbReference type="PROSITE-ProRule" id="PRU00221"/>
    </source>
</evidence>
<evidence type="ECO:0000313" key="5">
    <source>
        <dbReference type="EMBL" id="EKD13672.1"/>
    </source>
</evidence>
<gene>
    <name evidence="3" type="primary">CIA1</name>
    <name evidence="5" type="ORF">MBM_07873</name>
</gene>
<dbReference type="SUPFAM" id="SSF50978">
    <property type="entry name" value="WD40 repeat-like"/>
    <property type="match status" value="1"/>
</dbReference>
<proteinExistence type="inferred from homology"/>
<dbReference type="STRING" id="1072389.K1WMY0"/>
<dbReference type="AlphaFoldDB" id="K1WMY0"/>
<accession>K1WMY0</accession>
<dbReference type="Gene3D" id="2.130.10.10">
    <property type="entry name" value="YVTN repeat-like/Quinoprotein amine dehydrogenase"/>
    <property type="match status" value="2"/>
</dbReference>
<dbReference type="EMBL" id="JH921448">
    <property type="protein sequence ID" value="EKD13672.1"/>
    <property type="molecule type" value="Genomic_DNA"/>
</dbReference>
<keyword evidence="2" id="KW-0677">Repeat</keyword>
<dbReference type="GeneID" id="18763808"/>
<feature type="repeat" description="WD" evidence="4">
    <location>
        <begin position="250"/>
        <end position="285"/>
    </location>
</feature>
<dbReference type="InterPro" id="IPR015943">
    <property type="entry name" value="WD40/YVTN_repeat-like_dom_sf"/>
</dbReference>
<dbReference type="Pfam" id="PF00400">
    <property type="entry name" value="WD40"/>
    <property type="match status" value="5"/>
</dbReference>
<dbReference type="OrthoDB" id="284782at2759"/>
<dbReference type="PROSITE" id="PS50294">
    <property type="entry name" value="WD_REPEATS_REGION"/>
    <property type="match status" value="2"/>
</dbReference>
<dbReference type="PANTHER" id="PTHR19920:SF0">
    <property type="entry name" value="CYTOSOLIC IRON-SULFUR PROTEIN ASSEMBLY PROTEIN CIAO1-RELATED"/>
    <property type="match status" value="1"/>
</dbReference>
<feature type="repeat" description="WD" evidence="4">
    <location>
        <begin position="101"/>
        <end position="137"/>
    </location>
</feature>
<protein>
    <recommendedName>
        <fullName evidence="3">Probable cytosolic iron-sulfur protein assembly protein 1</fullName>
    </recommendedName>
</protein>
<name>K1WMY0_MARBU</name>
<dbReference type="FunCoup" id="K1WMY0">
    <property type="interactions" value="62"/>
</dbReference>
<feature type="repeat" description="WD" evidence="4">
    <location>
        <begin position="202"/>
        <end position="234"/>
    </location>
</feature>
<evidence type="ECO:0000256" key="1">
    <source>
        <dbReference type="ARBA" id="ARBA00022574"/>
    </source>
</evidence>
<comment type="similarity">
    <text evidence="3">Belongs to the WD repeat CIA1 family.</text>
</comment>
<dbReference type="PANTHER" id="PTHR19920">
    <property type="entry name" value="WD40 PROTEIN CIAO1"/>
    <property type="match status" value="1"/>
</dbReference>
<dbReference type="PROSITE" id="PS50082">
    <property type="entry name" value="WD_REPEATS_2"/>
    <property type="match status" value="3"/>
</dbReference>
<organism evidence="5 6">
    <name type="scientific">Marssonina brunnea f. sp. multigermtubi (strain MB_m1)</name>
    <name type="common">Marssonina leaf spot fungus</name>
    <dbReference type="NCBI Taxonomy" id="1072389"/>
    <lineage>
        <taxon>Eukaryota</taxon>
        <taxon>Fungi</taxon>
        <taxon>Dikarya</taxon>
        <taxon>Ascomycota</taxon>
        <taxon>Pezizomycotina</taxon>
        <taxon>Leotiomycetes</taxon>
        <taxon>Helotiales</taxon>
        <taxon>Drepanopezizaceae</taxon>
        <taxon>Drepanopeziza</taxon>
    </lineage>
</organism>
<sequence>MLDKTQTINLPLLCAVERERELGLDRQPTSQHHIAQKARQISATMASVQILPLADFKPASGSRAWASIPNPNGLPLIATATSDKTVRVYSLKNFTLHSTIEDGHSRSVRTVAWKPMTRDTGSLMLATGSFDATMGIWRRSKKSHATREDKMLHTIAAADGYDDDNDAIEVEITGDGAKKPVARFMQGEGSDGEDEWEFAVVLEGHDSEIKNVAYSPSGQYLASCSRDKTIWVWEEVGEEGEDEFETIGVLNEHTADVKCVCWRKDDGNGEVLASGCYDDTIRLWSGDDEGEWNSIAVLEGHEGTVWSLDWEPEVSQRKFESESGVQESDDYSPPIPRLVSASADCTIRVWSKAPTPPPANKPSYFNTGIPSTMRPPPSNETWECTATLPRVHTLPIYAVHWSQKTGRVVSSGGDSKIVVYEERTQGRTCVGGPIERGWVILDVLVGGHGPYEINHVAWCQRFDAGRGNADEEMIISSGDDGVVKAWALADVPEGNDADAADAADADIVMLS</sequence>
<dbReference type="GO" id="GO:0016226">
    <property type="term" value="P:iron-sulfur cluster assembly"/>
    <property type="evidence" value="ECO:0007669"/>
    <property type="project" value="UniProtKB-UniRule"/>
</dbReference>
<keyword evidence="6" id="KW-1185">Reference proteome</keyword>